<protein>
    <submittedName>
        <fullName evidence="1">Ferredoxin</fullName>
    </submittedName>
</protein>
<name>A0ABW1T6C7_9ACTN</name>
<dbReference type="RefSeq" id="WP_386768890.1">
    <property type="nucleotide sequence ID" value="NZ_JBHSTI010000049.1"/>
</dbReference>
<evidence type="ECO:0000313" key="1">
    <source>
        <dbReference type="EMBL" id="MFC6239573.1"/>
    </source>
</evidence>
<accession>A0ABW1T6C7</accession>
<organism evidence="1 2">
    <name type="scientific">Longivirga aurantiaca</name>
    <dbReference type="NCBI Taxonomy" id="1837743"/>
    <lineage>
        <taxon>Bacteria</taxon>
        <taxon>Bacillati</taxon>
        <taxon>Actinomycetota</taxon>
        <taxon>Actinomycetes</taxon>
        <taxon>Sporichthyales</taxon>
        <taxon>Sporichthyaceae</taxon>
        <taxon>Longivirga</taxon>
    </lineage>
</organism>
<sequence length="49" mass="5029">MIFAPEVFEVDDYGFASAQGGGEVPAELADKARTAAANCPELAIVISEG</sequence>
<dbReference type="Pfam" id="PF13459">
    <property type="entry name" value="Fer4_15"/>
    <property type="match status" value="1"/>
</dbReference>
<evidence type="ECO:0000313" key="2">
    <source>
        <dbReference type="Proteomes" id="UP001596138"/>
    </source>
</evidence>
<gene>
    <name evidence="1" type="ORF">ACFQGU_17010</name>
</gene>
<dbReference type="Gene3D" id="3.30.70.20">
    <property type="match status" value="1"/>
</dbReference>
<keyword evidence="2" id="KW-1185">Reference proteome</keyword>
<proteinExistence type="predicted"/>
<comment type="caution">
    <text evidence="1">The sequence shown here is derived from an EMBL/GenBank/DDBJ whole genome shotgun (WGS) entry which is preliminary data.</text>
</comment>
<dbReference type="Proteomes" id="UP001596138">
    <property type="component" value="Unassembled WGS sequence"/>
</dbReference>
<reference evidence="2" key="1">
    <citation type="journal article" date="2019" name="Int. J. Syst. Evol. Microbiol.">
        <title>The Global Catalogue of Microorganisms (GCM) 10K type strain sequencing project: providing services to taxonomists for standard genome sequencing and annotation.</title>
        <authorList>
            <consortium name="The Broad Institute Genomics Platform"/>
            <consortium name="The Broad Institute Genome Sequencing Center for Infectious Disease"/>
            <person name="Wu L."/>
            <person name="Ma J."/>
        </authorList>
    </citation>
    <scope>NUCLEOTIDE SEQUENCE [LARGE SCALE GENOMIC DNA]</scope>
    <source>
        <strain evidence="2">CGMCC 4.7317</strain>
    </source>
</reference>
<dbReference type="EMBL" id="JBHSTI010000049">
    <property type="protein sequence ID" value="MFC6239573.1"/>
    <property type="molecule type" value="Genomic_DNA"/>
</dbReference>